<dbReference type="NCBIfam" id="TIGR02937">
    <property type="entry name" value="sigma70-ECF"/>
    <property type="match status" value="1"/>
</dbReference>
<dbReference type="RefSeq" id="WP_037288060.1">
    <property type="nucleotide sequence ID" value="NZ_JEOB01000003.1"/>
</dbReference>
<dbReference type="Pfam" id="PF08281">
    <property type="entry name" value="Sigma70_r4_2"/>
    <property type="match status" value="1"/>
</dbReference>
<evidence type="ECO:0000313" key="9">
    <source>
        <dbReference type="EMBL" id="EXM38839.1"/>
    </source>
</evidence>
<evidence type="ECO:0000259" key="7">
    <source>
        <dbReference type="Pfam" id="PF08281"/>
    </source>
</evidence>
<reference evidence="8 10" key="1">
    <citation type="submission" date="2013-06" db="EMBL/GenBank/DDBJ databases">
        <title>Rumen cellulosomics: divergent fiber-degrading strategies revealed by comparative genome-wide analysis of six Ruminococcal strains.</title>
        <authorList>
            <person name="Dassa B."/>
            <person name="Borovok I."/>
            <person name="Lamed R."/>
            <person name="Flint H."/>
            <person name="Yeoman C.J."/>
            <person name="White B."/>
            <person name="Bayer E.A."/>
        </authorList>
    </citation>
    <scope>NUCLEOTIDE SEQUENCE [LARGE SCALE GENOMIC DNA]</scope>
    <source>
        <strain evidence="8 10">SY3</strain>
    </source>
</reference>
<evidence type="ECO:0000313" key="10">
    <source>
        <dbReference type="Proteomes" id="UP000021369"/>
    </source>
</evidence>
<dbReference type="InterPro" id="IPR013324">
    <property type="entry name" value="RNA_pol_sigma_r3/r4-like"/>
</dbReference>
<dbReference type="InterPro" id="IPR014284">
    <property type="entry name" value="RNA_pol_sigma-70_dom"/>
</dbReference>
<dbReference type="PATRIC" id="fig|1341156.4.peg.2109"/>
<dbReference type="GO" id="GO:0006352">
    <property type="term" value="P:DNA-templated transcription initiation"/>
    <property type="evidence" value="ECO:0007669"/>
    <property type="project" value="InterPro"/>
</dbReference>
<feature type="domain" description="RNA polymerase sigma-70 region 2" evidence="6">
    <location>
        <begin position="11"/>
        <end position="75"/>
    </location>
</feature>
<dbReference type="Proteomes" id="UP000021369">
    <property type="component" value="Unassembled WGS sequence"/>
</dbReference>
<organism evidence="8 10">
    <name type="scientific">Ruminococcus albus SY3</name>
    <dbReference type="NCBI Taxonomy" id="1341156"/>
    <lineage>
        <taxon>Bacteria</taxon>
        <taxon>Bacillati</taxon>
        <taxon>Bacillota</taxon>
        <taxon>Clostridia</taxon>
        <taxon>Eubacteriales</taxon>
        <taxon>Oscillospiraceae</taxon>
        <taxon>Ruminococcus</taxon>
    </lineage>
</organism>
<dbReference type="EMBL" id="JEOB01000003">
    <property type="protein sequence ID" value="EXM38839.1"/>
    <property type="molecule type" value="Genomic_DNA"/>
</dbReference>
<evidence type="ECO:0000256" key="1">
    <source>
        <dbReference type="ARBA" id="ARBA00010641"/>
    </source>
</evidence>
<keyword evidence="10" id="KW-1185">Reference proteome</keyword>
<dbReference type="PANTHER" id="PTHR43133:SF60">
    <property type="entry name" value="RNA POLYMERASE SIGMA FACTOR SIGV"/>
    <property type="match status" value="1"/>
</dbReference>
<dbReference type="Gene3D" id="1.10.1740.10">
    <property type="match status" value="1"/>
</dbReference>
<sequence length="167" mass="19801">MADILSDYEELLKEYSDMVTRLCVMHTRDMTDAEDVYQTVFFKLYKELKKGVIPNPKAWLLRVTVNECRSLWRYRLRRNTLSLEDVSDIPVQPADSEIWQLVMELPPKYRDVIYLYYYEELTADEIAEVTKTRPSTVRSQLKRGREKLKGQLEQEGSGRYETDEIFG</sequence>
<dbReference type="Gene3D" id="1.10.10.10">
    <property type="entry name" value="Winged helix-like DNA-binding domain superfamily/Winged helix DNA-binding domain"/>
    <property type="match status" value="1"/>
</dbReference>
<feature type="region of interest" description="Disordered" evidence="5">
    <location>
        <begin position="148"/>
        <end position="167"/>
    </location>
</feature>
<comment type="similarity">
    <text evidence="1">Belongs to the sigma-70 factor family. ECF subfamily.</text>
</comment>
<dbReference type="InterPro" id="IPR013325">
    <property type="entry name" value="RNA_pol_sigma_r2"/>
</dbReference>
<dbReference type="GO" id="GO:0016987">
    <property type="term" value="F:sigma factor activity"/>
    <property type="evidence" value="ECO:0007669"/>
    <property type="project" value="UniProtKB-KW"/>
</dbReference>
<evidence type="ECO:0000256" key="4">
    <source>
        <dbReference type="ARBA" id="ARBA00023163"/>
    </source>
</evidence>
<dbReference type="EMBL" id="JEOB01000004">
    <property type="protein sequence ID" value="EXM38368.1"/>
    <property type="molecule type" value="Genomic_DNA"/>
</dbReference>
<dbReference type="InterPro" id="IPR013249">
    <property type="entry name" value="RNA_pol_sigma70_r4_t2"/>
</dbReference>
<feature type="domain" description="RNA polymerase sigma factor 70 region 4 type 2" evidence="7">
    <location>
        <begin position="97"/>
        <end position="148"/>
    </location>
</feature>
<dbReference type="SUPFAM" id="SSF88659">
    <property type="entry name" value="Sigma3 and sigma4 domains of RNA polymerase sigma factors"/>
    <property type="match status" value="1"/>
</dbReference>
<evidence type="ECO:0000259" key="6">
    <source>
        <dbReference type="Pfam" id="PF04542"/>
    </source>
</evidence>
<dbReference type="InterPro" id="IPR036388">
    <property type="entry name" value="WH-like_DNA-bd_sf"/>
</dbReference>
<gene>
    <name evidence="9" type="ORF">RASY3_10820</name>
    <name evidence="8" type="ORF">RASY3_19510</name>
</gene>
<dbReference type="AlphaFoldDB" id="A0A011VUT8"/>
<protein>
    <submittedName>
        <fullName evidence="8">Sigma-70 family RNA polymerase sigma factor</fullName>
    </submittedName>
</protein>
<proteinExistence type="inferred from homology"/>
<dbReference type="Pfam" id="PF04542">
    <property type="entry name" value="Sigma70_r2"/>
    <property type="match status" value="1"/>
</dbReference>
<evidence type="ECO:0000313" key="8">
    <source>
        <dbReference type="EMBL" id="EXM38368.1"/>
    </source>
</evidence>
<accession>A0A011VUT8</accession>
<dbReference type="SUPFAM" id="SSF88946">
    <property type="entry name" value="Sigma2 domain of RNA polymerase sigma factors"/>
    <property type="match status" value="1"/>
</dbReference>
<dbReference type="InterPro" id="IPR039425">
    <property type="entry name" value="RNA_pol_sigma-70-like"/>
</dbReference>
<name>A0A011VUT8_RUMAL</name>
<comment type="caution">
    <text evidence="8">The sequence shown here is derived from an EMBL/GenBank/DDBJ whole genome shotgun (WGS) entry which is preliminary data.</text>
</comment>
<dbReference type="OrthoDB" id="2594372at2"/>
<keyword evidence="3" id="KW-0731">Sigma factor</keyword>
<evidence type="ECO:0000256" key="3">
    <source>
        <dbReference type="ARBA" id="ARBA00023082"/>
    </source>
</evidence>
<keyword evidence="4" id="KW-0804">Transcription</keyword>
<keyword evidence="2" id="KW-0805">Transcription regulation</keyword>
<evidence type="ECO:0000256" key="2">
    <source>
        <dbReference type="ARBA" id="ARBA00023015"/>
    </source>
</evidence>
<dbReference type="GO" id="GO:0003677">
    <property type="term" value="F:DNA binding"/>
    <property type="evidence" value="ECO:0007669"/>
    <property type="project" value="InterPro"/>
</dbReference>
<dbReference type="CDD" id="cd06171">
    <property type="entry name" value="Sigma70_r4"/>
    <property type="match status" value="1"/>
</dbReference>
<evidence type="ECO:0000256" key="5">
    <source>
        <dbReference type="SAM" id="MobiDB-lite"/>
    </source>
</evidence>
<dbReference type="InterPro" id="IPR007627">
    <property type="entry name" value="RNA_pol_sigma70_r2"/>
</dbReference>
<dbReference type="PANTHER" id="PTHR43133">
    <property type="entry name" value="RNA POLYMERASE ECF-TYPE SIGMA FACTO"/>
    <property type="match status" value="1"/>
</dbReference>